<protein>
    <submittedName>
        <fullName evidence="1">Uncharacterized protein</fullName>
    </submittedName>
</protein>
<evidence type="ECO:0000313" key="2">
    <source>
        <dbReference type="Proteomes" id="UP000037035"/>
    </source>
</evidence>
<comment type="caution">
    <text evidence="1">The sequence shown here is derived from an EMBL/GenBank/DDBJ whole genome shotgun (WGS) entry which is preliminary data.</text>
</comment>
<dbReference type="AlphaFoldDB" id="A0A0L6UU80"/>
<dbReference type="VEuPathDB" id="FungiDB:VP01_3971g2"/>
<sequence>MLVNAFENLSSILEDDLWLAAWLSARFTRKQQYTLTNEQLEWLKDQLIYRQNEVQNSSLALESIAQNDARNNFQNWLKDGLPFQEITDCSWRKHVNGAEALRLRNRITIYSCAAGYLQEIIKMAHHCEKKKDTNIRVGVGMMVQDSDRGRLTSFIWNTTCHSTAVRGRQLCQLIQVCNTRVCSTNHQKAILHNFPQFA</sequence>
<dbReference type="Proteomes" id="UP000037035">
    <property type="component" value="Unassembled WGS sequence"/>
</dbReference>
<keyword evidence="2" id="KW-1185">Reference proteome</keyword>
<organism evidence="1 2">
    <name type="scientific">Puccinia sorghi</name>
    <dbReference type="NCBI Taxonomy" id="27349"/>
    <lineage>
        <taxon>Eukaryota</taxon>
        <taxon>Fungi</taxon>
        <taxon>Dikarya</taxon>
        <taxon>Basidiomycota</taxon>
        <taxon>Pucciniomycotina</taxon>
        <taxon>Pucciniomycetes</taxon>
        <taxon>Pucciniales</taxon>
        <taxon>Pucciniaceae</taxon>
        <taxon>Puccinia</taxon>
    </lineage>
</organism>
<dbReference type="EMBL" id="LAVV01009025">
    <property type="protein sequence ID" value="KNZ51400.1"/>
    <property type="molecule type" value="Genomic_DNA"/>
</dbReference>
<proteinExistence type="predicted"/>
<reference evidence="1 2" key="1">
    <citation type="submission" date="2015-08" db="EMBL/GenBank/DDBJ databases">
        <title>Next Generation Sequencing and Analysis of the Genome of Puccinia sorghi L Schw, the Causal Agent of Maize Common Rust.</title>
        <authorList>
            <person name="Rochi L."/>
            <person name="Burguener G."/>
            <person name="Darino M."/>
            <person name="Turjanski A."/>
            <person name="Kreff E."/>
            <person name="Dieguez M.J."/>
            <person name="Sacco F."/>
        </authorList>
    </citation>
    <scope>NUCLEOTIDE SEQUENCE [LARGE SCALE GENOMIC DNA]</scope>
    <source>
        <strain evidence="1 2">RO10H11247</strain>
    </source>
</reference>
<evidence type="ECO:0000313" key="1">
    <source>
        <dbReference type="EMBL" id="KNZ51400.1"/>
    </source>
</evidence>
<name>A0A0L6UU80_9BASI</name>
<accession>A0A0L6UU80</accession>
<gene>
    <name evidence="1" type="ORF">VP01_3971g2</name>
</gene>